<evidence type="ECO:0000313" key="1">
    <source>
        <dbReference type="EMBL" id="MFD2099733.1"/>
    </source>
</evidence>
<proteinExistence type="predicted"/>
<gene>
    <name evidence="1" type="ORF">ACFSJE_08125</name>
</gene>
<accession>A0ABW4Y091</accession>
<reference evidence="2" key="1">
    <citation type="journal article" date="2019" name="Int. J. Syst. Evol. Microbiol.">
        <title>The Global Catalogue of Microorganisms (GCM) 10K type strain sequencing project: providing services to taxonomists for standard genome sequencing and annotation.</title>
        <authorList>
            <consortium name="The Broad Institute Genomics Platform"/>
            <consortium name="The Broad Institute Genome Sequencing Center for Infectious Disease"/>
            <person name="Wu L."/>
            <person name="Ma J."/>
        </authorList>
    </citation>
    <scope>NUCLEOTIDE SEQUENCE [LARGE SCALE GENOMIC DNA]</scope>
    <source>
        <strain evidence="2">JCM 3389</strain>
    </source>
</reference>
<comment type="caution">
    <text evidence="1">The sequence shown here is derived from an EMBL/GenBank/DDBJ whole genome shotgun (WGS) entry which is preliminary data.</text>
</comment>
<organism evidence="1 2">
    <name type="scientific">Flagellimonas iocasae</name>
    <dbReference type="NCBI Taxonomy" id="2055905"/>
    <lineage>
        <taxon>Bacteria</taxon>
        <taxon>Pseudomonadati</taxon>
        <taxon>Bacteroidota</taxon>
        <taxon>Flavobacteriia</taxon>
        <taxon>Flavobacteriales</taxon>
        <taxon>Flavobacteriaceae</taxon>
        <taxon>Flagellimonas</taxon>
    </lineage>
</organism>
<dbReference type="Proteomes" id="UP001597342">
    <property type="component" value="Unassembled WGS sequence"/>
</dbReference>
<dbReference type="EMBL" id="JBHUHU010000003">
    <property type="protein sequence ID" value="MFD2099733.1"/>
    <property type="molecule type" value="Genomic_DNA"/>
</dbReference>
<dbReference type="RefSeq" id="WP_379830489.1">
    <property type="nucleotide sequence ID" value="NZ_JBHUHU010000003.1"/>
</dbReference>
<sequence>MTNKIKINDNLWFTVLGNKLIFGHSKKSQNHHHTISYGNKSGFFDLHLKNERTGKYFTVITFSHQNFLEILPWLKGQIFNSIFDLECLNKTLLIQDNFELFEIHDLGDLTQEFGILTKKNRIQINQASDEFKTFIDLLLKKHQLTKVDFENISKKNQFHGIAKSENDNFLLIKNPFLGNELYRLNDLDLNIESVLRKILGDEVYEQVLRRLNEGITELEK</sequence>
<protein>
    <submittedName>
        <fullName evidence="1">Uncharacterized protein</fullName>
    </submittedName>
</protein>
<keyword evidence="2" id="KW-1185">Reference proteome</keyword>
<name>A0ABW4Y091_9FLAO</name>
<evidence type="ECO:0000313" key="2">
    <source>
        <dbReference type="Proteomes" id="UP001597342"/>
    </source>
</evidence>